<reference evidence="1 2" key="1">
    <citation type="submission" date="2020-03" db="EMBL/GenBank/DDBJ databases">
        <title>Sequencing the genomes of 1000 actinobacteria strains.</title>
        <authorList>
            <person name="Klenk H.-P."/>
        </authorList>
    </citation>
    <scope>NUCLEOTIDE SEQUENCE [LARGE SCALE GENOMIC DNA]</scope>
    <source>
        <strain evidence="1 2">DSM 44556</strain>
    </source>
</reference>
<accession>A0A7X5ZG61</accession>
<keyword evidence="2" id="KW-1185">Reference proteome</keyword>
<evidence type="ECO:0000313" key="1">
    <source>
        <dbReference type="EMBL" id="NIH98951.1"/>
    </source>
</evidence>
<evidence type="ECO:0000313" key="2">
    <source>
        <dbReference type="Proteomes" id="UP000547444"/>
    </source>
</evidence>
<name>A0A7X5ZG61_9MYCO</name>
<dbReference type="AlphaFoldDB" id="A0A7X5ZG61"/>
<comment type="caution">
    <text evidence="1">The sequence shown here is derived from an EMBL/GenBank/DDBJ whole genome shotgun (WGS) entry which is preliminary data.</text>
</comment>
<gene>
    <name evidence="1" type="ORF">FHU31_005975</name>
</gene>
<proteinExistence type="predicted"/>
<dbReference type="RefSeq" id="WP_167164678.1">
    <property type="nucleotide sequence ID" value="NZ_JAANOW010000005.1"/>
</dbReference>
<organism evidence="1 2">
    <name type="scientific">Mycolicibacterium fluoranthenivorans</name>
    <dbReference type="NCBI Taxonomy" id="258505"/>
    <lineage>
        <taxon>Bacteria</taxon>
        <taxon>Bacillati</taxon>
        <taxon>Actinomycetota</taxon>
        <taxon>Actinomycetes</taxon>
        <taxon>Mycobacteriales</taxon>
        <taxon>Mycobacteriaceae</taxon>
        <taxon>Mycolicibacterium</taxon>
    </lineage>
</organism>
<dbReference type="Proteomes" id="UP000547444">
    <property type="component" value="Unassembled WGS sequence"/>
</dbReference>
<sequence length="106" mass="11363">MNSPQMLPHVPDDGREWRTVATLINGEPMFSTLGLSILTGYPEAFVATEGNVSALAIQAGRRRASEAAAATGSRDLDFCLPYLADQMGLDLANPDPFEIVAARRVS</sequence>
<protein>
    <submittedName>
        <fullName evidence="1">Uncharacterized protein</fullName>
    </submittedName>
</protein>
<dbReference type="EMBL" id="JAANOW010000005">
    <property type="protein sequence ID" value="NIH98951.1"/>
    <property type="molecule type" value="Genomic_DNA"/>
</dbReference>